<dbReference type="InterPro" id="IPR036465">
    <property type="entry name" value="vWFA_dom_sf"/>
</dbReference>
<sequence>MAYKLAYFVPLLLLLPACAGDDGGSIYTATTTAGTLTKGDSTLEDTGDNSGDGDGEPGDGDADEGDGDADTNTDTGPKLDVLNGEEMGSADDGGNSAGCKKVDFLFVIDNSGSMLEEQDNLASSFPSFINSISSTLDAAQDYHIMVTDTDEWVYAGCPFLCAFPLPGVCVGYECGVTQPQQCEDILGAGITWPKGANASNVDCNFVNGKRFMTDAEPNLPGTFQCAARVGTDSTDDPERPMEAMVQAVSGAGAVGTCNYDFLRDDAILVVTFITDEDDDNGDGSAGNVDTWRQALIDAKNGDETAIVMLGLFGDGDLPNGICGALDNGGAESSARLRAFLDSWGDNGIFGSICAPDYDDFFQSAVDIIDTTCDDFTPPE</sequence>
<feature type="signal peptide" evidence="2">
    <location>
        <begin position="1"/>
        <end position="19"/>
    </location>
</feature>
<proteinExistence type="predicted"/>
<reference evidence="3 4" key="1">
    <citation type="submission" date="2018-03" db="EMBL/GenBank/DDBJ databases">
        <title>Draft Genome Sequences of the Obligatory Marine Myxobacteria Enhygromyxa salina SWB005.</title>
        <authorList>
            <person name="Poehlein A."/>
            <person name="Moghaddam J.A."/>
            <person name="Harms H."/>
            <person name="Alanjari M."/>
            <person name="Koenig G.M."/>
            <person name="Daniel R."/>
            <person name="Schaeberle T.F."/>
        </authorList>
    </citation>
    <scope>NUCLEOTIDE SEQUENCE [LARGE SCALE GENOMIC DNA]</scope>
    <source>
        <strain evidence="3 4">SWB005</strain>
    </source>
</reference>
<feature type="chain" id="PRO_5015481620" description="VWFA domain-containing protein" evidence="2">
    <location>
        <begin position="20"/>
        <end position="379"/>
    </location>
</feature>
<feature type="compositionally biased region" description="Acidic residues" evidence="1">
    <location>
        <begin position="42"/>
        <end position="71"/>
    </location>
</feature>
<dbReference type="Proteomes" id="UP000237968">
    <property type="component" value="Unassembled WGS sequence"/>
</dbReference>
<evidence type="ECO:0000256" key="2">
    <source>
        <dbReference type="SAM" id="SignalP"/>
    </source>
</evidence>
<evidence type="ECO:0000313" key="3">
    <source>
        <dbReference type="EMBL" id="PRP97421.1"/>
    </source>
</evidence>
<evidence type="ECO:0008006" key="5">
    <source>
        <dbReference type="Google" id="ProtNLM"/>
    </source>
</evidence>
<evidence type="ECO:0000256" key="1">
    <source>
        <dbReference type="SAM" id="MobiDB-lite"/>
    </source>
</evidence>
<dbReference type="EMBL" id="PVNK01000158">
    <property type="protein sequence ID" value="PRP97421.1"/>
    <property type="molecule type" value="Genomic_DNA"/>
</dbReference>
<dbReference type="Gene3D" id="3.40.50.410">
    <property type="entry name" value="von Willebrand factor, type A domain"/>
    <property type="match status" value="1"/>
</dbReference>
<gene>
    <name evidence="3" type="ORF">ENSA5_34130</name>
</gene>
<keyword evidence="2" id="KW-0732">Signal</keyword>
<keyword evidence="4" id="KW-1185">Reference proteome</keyword>
<name>A0A2S9XXH5_9BACT</name>
<dbReference type="AlphaFoldDB" id="A0A2S9XXH5"/>
<feature type="region of interest" description="Disordered" evidence="1">
    <location>
        <begin position="36"/>
        <end position="94"/>
    </location>
</feature>
<evidence type="ECO:0000313" key="4">
    <source>
        <dbReference type="Proteomes" id="UP000237968"/>
    </source>
</evidence>
<comment type="caution">
    <text evidence="3">The sequence shown here is derived from an EMBL/GenBank/DDBJ whole genome shotgun (WGS) entry which is preliminary data.</text>
</comment>
<dbReference type="RefSeq" id="WP_181197850.1">
    <property type="nucleotide sequence ID" value="NZ_PVNK01000158.1"/>
</dbReference>
<accession>A0A2S9XXH5</accession>
<protein>
    <recommendedName>
        <fullName evidence="5">VWFA domain-containing protein</fullName>
    </recommendedName>
</protein>
<organism evidence="3 4">
    <name type="scientific">Enhygromyxa salina</name>
    <dbReference type="NCBI Taxonomy" id="215803"/>
    <lineage>
        <taxon>Bacteria</taxon>
        <taxon>Pseudomonadati</taxon>
        <taxon>Myxococcota</taxon>
        <taxon>Polyangia</taxon>
        <taxon>Nannocystales</taxon>
        <taxon>Nannocystaceae</taxon>
        <taxon>Enhygromyxa</taxon>
    </lineage>
</organism>